<keyword evidence="5 9" id="KW-0676">Redox-active center</keyword>
<evidence type="ECO:0000256" key="2">
    <source>
        <dbReference type="ARBA" id="ARBA00022448"/>
    </source>
</evidence>
<feature type="active site" description="Nucleophile" evidence="8">
    <location>
        <position position="37"/>
    </location>
</feature>
<dbReference type="Gene3D" id="3.40.30.10">
    <property type="entry name" value="Glutaredoxin"/>
    <property type="match status" value="1"/>
</dbReference>
<dbReference type="PANTHER" id="PTHR45663">
    <property type="entry name" value="GEO12009P1"/>
    <property type="match status" value="1"/>
</dbReference>
<dbReference type="NCBIfam" id="TIGR01068">
    <property type="entry name" value="thioredoxin"/>
    <property type="match status" value="1"/>
</dbReference>
<dbReference type="AlphaFoldDB" id="A0A7H0GLN6"/>
<evidence type="ECO:0000256" key="3">
    <source>
        <dbReference type="ARBA" id="ARBA00022982"/>
    </source>
</evidence>
<dbReference type="KEGG" id="daer:H9K75_03585"/>
<dbReference type="SUPFAM" id="SSF52833">
    <property type="entry name" value="Thioredoxin-like"/>
    <property type="match status" value="1"/>
</dbReference>
<evidence type="ECO:0000256" key="4">
    <source>
        <dbReference type="ARBA" id="ARBA00023157"/>
    </source>
</evidence>
<feature type="domain" description="Thioredoxin" evidence="10">
    <location>
        <begin position="1"/>
        <end position="110"/>
    </location>
</feature>
<evidence type="ECO:0000313" key="11">
    <source>
        <dbReference type="EMBL" id="QNP49202.1"/>
    </source>
</evidence>
<keyword evidence="3" id="KW-0249">Electron transport</keyword>
<dbReference type="PROSITE" id="PS00194">
    <property type="entry name" value="THIOREDOXIN_1"/>
    <property type="match status" value="1"/>
</dbReference>
<dbReference type="Pfam" id="PF00085">
    <property type="entry name" value="Thioredoxin"/>
    <property type="match status" value="1"/>
</dbReference>
<dbReference type="CDD" id="cd02947">
    <property type="entry name" value="TRX_family"/>
    <property type="match status" value="1"/>
</dbReference>
<evidence type="ECO:0000313" key="12">
    <source>
        <dbReference type="Proteomes" id="UP000516028"/>
    </source>
</evidence>
<keyword evidence="4 9" id="KW-1015">Disulfide bond</keyword>
<accession>A0A7H0GLN6</accession>
<dbReference type="InterPro" id="IPR036249">
    <property type="entry name" value="Thioredoxin-like_sf"/>
</dbReference>
<dbReference type="RefSeq" id="WP_187724794.1">
    <property type="nucleotide sequence ID" value="NZ_CP060783.1"/>
</dbReference>
<dbReference type="PIRSF" id="PIRSF000077">
    <property type="entry name" value="Thioredoxin"/>
    <property type="match status" value="1"/>
</dbReference>
<name>A0A7H0GLN6_9BURK</name>
<evidence type="ECO:0000256" key="1">
    <source>
        <dbReference type="ARBA" id="ARBA00008987"/>
    </source>
</evidence>
<dbReference type="EMBL" id="CP060783">
    <property type="protein sequence ID" value="QNP49202.1"/>
    <property type="molecule type" value="Genomic_DNA"/>
</dbReference>
<dbReference type="GO" id="GO:0015035">
    <property type="term" value="F:protein-disulfide reductase activity"/>
    <property type="evidence" value="ECO:0007669"/>
    <property type="project" value="UniProtKB-UniRule"/>
</dbReference>
<protein>
    <recommendedName>
        <fullName evidence="6 7">Thioredoxin</fullName>
    </recommendedName>
</protein>
<feature type="site" description="Contributes to redox potential value" evidence="8">
    <location>
        <position position="36"/>
    </location>
</feature>
<dbReference type="FunFam" id="3.40.30.10:FF:000001">
    <property type="entry name" value="Thioredoxin"/>
    <property type="match status" value="1"/>
</dbReference>
<keyword evidence="12" id="KW-1185">Reference proteome</keyword>
<feature type="disulfide bond" description="Redox-active" evidence="9">
    <location>
        <begin position="34"/>
        <end position="37"/>
    </location>
</feature>
<feature type="site" description="Contributes to redox potential value" evidence="8">
    <location>
        <position position="35"/>
    </location>
</feature>
<dbReference type="NCBIfam" id="NF006898">
    <property type="entry name" value="PRK09381.1"/>
    <property type="match status" value="1"/>
</dbReference>
<dbReference type="InterPro" id="IPR017937">
    <property type="entry name" value="Thioredoxin_CS"/>
</dbReference>
<dbReference type="PROSITE" id="PS51352">
    <property type="entry name" value="THIOREDOXIN_2"/>
    <property type="match status" value="1"/>
</dbReference>
<evidence type="ECO:0000256" key="8">
    <source>
        <dbReference type="PIRSR" id="PIRSR000077-1"/>
    </source>
</evidence>
<evidence type="ECO:0000256" key="7">
    <source>
        <dbReference type="PIRNR" id="PIRNR000077"/>
    </source>
</evidence>
<keyword evidence="2" id="KW-0813">Transport</keyword>
<dbReference type="GO" id="GO:0045454">
    <property type="term" value="P:cell redox homeostasis"/>
    <property type="evidence" value="ECO:0007669"/>
    <property type="project" value="TreeGrafter"/>
</dbReference>
<feature type="active site" description="Nucleophile" evidence="8">
    <location>
        <position position="34"/>
    </location>
</feature>
<comment type="similarity">
    <text evidence="1 7">Belongs to the thioredoxin family.</text>
</comment>
<evidence type="ECO:0000256" key="6">
    <source>
        <dbReference type="NCBIfam" id="TIGR01068"/>
    </source>
</evidence>
<sequence length="111" mass="12134">MANDLIKHISDSSFETDVLKADGAVLVDYWAEWCGPCKMIAPILDEMATTYEGKLTIAKMNVDDNREIPAKFGIRGIPTLMLFKNGELAATKVGALNKTQLSAFIDQQLAA</sequence>
<evidence type="ECO:0000259" key="10">
    <source>
        <dbReference type="PROSITE" id="PS51352"/>
    </source>
</evidence>
<dbReference type="PRINTS" id="PR00421">
    <property type="entry name" value="THIOREDOXIN"/>
</dbReference>
<dbReference type="Proteomes" id="UP000516028">
    <property type="component" value="Chromosome"/>
</dbReference>
<proteinExistence type="inferred from homology"/>
<evidence type="ECO:0000256" key="9">
    <source>
        <dbReference type="PIRSR" id="PIRSR000077-4"/>
    </source>
</evidence>
<dbReference type="PANTHER" id="PTHR45663:SF11">
    <property type="entry name" value="GEO12009P1"/>
    <property type="match status" value="1"/>
</dbReference>
<dbReference type="InterPro" id="IPR005746">
    <property type="entry name" value="Thioredoxin"/>
</dbReference>
<dbReference type="GO" id="GO:0005829">
    <property type="term" value="C:cytosol"/>
    <property type="evidence" value="ECO:0007669"/>
    <property type="project" value="TreeGrafter"/>
</dbReference>
<organism evidence="11 12">
    <name type="scientific">Diaphorobacter aerolatus</name>
    <dbReference type="NCBI Taxonomy" id="1288495"/>
    <lineage>
        <taxon>Bacteria</taxon>
        <taxon>Pseudomonadati</taxon>
        <taxon>Pseudomonadota</taxon>
        <taxon>Betaproteobacteria</taxon>
        <taxon>Burkholderiales</taxon>
        <taxon>Comamonadaceae</taxon>
        <taxon>Diaphorobacter</taxon>
    </lineage>
</organism>
<gene>
    <name evidence="11" type="primary">trxA</name>
    <name evidence="11" type="ORF">H9K75_03585</name>
</gene>
<reference evidence="11 12" key="1">
    <citation type="submission" date="2020-08" db="EMBL/GenBank/DDBJ databases">
        <title>Genome sequence of Diaphorobacter aerolatus KACC 16536T.</title>
        <authorList>
            <person name="Hyun D.-W."/>
            <person name="Bae J.-W."/>
        </authorList>
    </citation>
    <scope>NUCLEOTIDE SEQUENCE [LARGE SCALE GENOMIC DNA]</scope>
    <source>
        <strain evidence="11 12">KACC 16536</strain>
    </source>
</reference>
<dbReference type="InterPro" id="IPR013766">
    <property type="entry name" value="Thioredoxin_domain"/>
</dbReference>
<evidence type="ECO:0000256" key="5">
    <source>
        <dbReference type="ARBA" id="ARBA00023284"/>
    </source>
</evidence>
<feature type="site" description="Deprotonates C-terminal active site Cys" evidence="8">
    <location>
        <position position="28"/>
    </location>
</feature>